<keyword evidence="2" id="KW-0119">Carbohydrate metabolism</keyword>
<dbReference type="AlphaFoldDB" id="A0A3Q9GJD6"/>
<sequence length="258" mass="27656">MKIGIFKDETELAKAAAEYLMTMMADAQPRNLGVATGSTPLGLYAQLRAAHEAGQFSLADAKAFALDEYVGIDPAHPEAYRNVLRAELVGEDKTGLSEENLHTPDGQADDPYAAAAAYDADIRDNGGVYLQILGIGANGHIGFNEPGVSLVSRTHVDALTHQTRKDNARFFEGNLDLVPDKCVTQGLGTIMEAKHLLLVAIGENKADAIAGMVEGPITASCPASITQMHPSVVVFCDEAAASKLRNTDMYRTRWEVLK</sequence>
<dbReference type="GO" id="GO:0019262">
    <property type="term" value="P:N-acetylneuraminate catabolic process"/>
    <property type="evidence" value="ECO:0007669"/>
    <property type="project" value="TreeGrafter"/>
</dbReference>
<dbReference type="GO" id="GO:0005975">
    <property type="term" value="P:carbohydrate metabolic process"/>
    <property type="evidence" value="ECO:0007669"/>
    <property type="project" value="InterPro"/>
</dbReference>
<accession>A0A3Q9GJD6</accession>
<dbReference type="InterPro" id="IPR018321">
    <property type="entry name" value="Glucosamine6P_isomerase_CS"/>
</dbReference>
<dbReference type="EMBL" id="CP033905">
    <property type="protein sequence ID" value="AZR07559.1"/>
    <property type="molecule type" value="Genomic_DNA"/>
</dbReference>
<dbReference type="PANTHER" id="PTHR11280">
    <property type="entry name" value="GLUCOSAMINE-6-PHOSPHATE ISOMERASE"/>
    <property type="match status" value="1"/>
</dbReference>
<reference evidence="4 5" key="1">
    <citation type="submission" date="2018-11" db="EMBL/GenBank/DDBJ databases">
        <title>Multidrug-resistant genes are associated with an 42-kb island TGI1 carrying a complex class 1 integron in a Trueperella pyogenes.</title>
        <authorList>
            <person name="Dong W."/>
        </authorList>
    </citation>
    <scope>NUCLEOTIDE SEQUENCE [LARGE SCALE GENOMIC DNA]</scope>
    <source>
        <strain evidence="4 5">TP4</strain>
    </source>
</reference>
<name>A0A3Q9GJD6_9ACTO</name>
<organism evidence="4 5">
    <name type="scientific">Trueperella pyogenes</name>
    <dbReference type="NCBI Taxonomy" id="1661"/>
    <lineage>
        <taxon>Bacteria</taxon>
        <taxon>Bacillati</taxon>
        <taxon>Actinomycetota</taxon>
        <taxon>Actinomycetes</taxon>
        <taxon>Actinomycetales</taxon>
        <taxon>Actinomycetaceae</taxon>
        <taxon>Trueperella</taxon>
    </lineage>
</organism>
<evidence type="ECO:0000313" key="4">
    <source>
        <dbReference type="EMBL" id="AZR07559.1"/>
    </source>
</evidence>
<dbReference type="GO" id="GO:0004342">
    <property type="term" value="F:glucosamine-6-phosphate deaminase activity"/>
    <property type="evidence" value="ECO:0007669"/>
    <property type="project" value="InterPro"/>
</dbReference>
<dbReference type="GO" id="GO:0006043">
    <property type="term" value="P:glucosamine catabolic process"/>
    <property type="evidence" value="ECO:0007669"/>
    <property type="project" value="TreeGrafter"/>
</dbReference>
<evidence type="ECO:0000256" key="2">
    <source>
        <dbReference type="ARBA" id="ARBA00023277"/>
    </source>
</evidence>
<dbReference type="GeneID" id="97530639"/>
<dbReference type="OrthoDB" id="9791139at2"/>
<dbReference type="GO" id="GO:0006046">
    <property type="term" value="P:N-acetylglucosamine catabolic process"/>
    <property type="evidence" value="ECO:0007669"/>
    <property type="project" value="TreeGrafter"/>
</dbReference>
<dbReference type="CDD" id="cd01399">
    <property type="entry name" value="GlcN6P_deaminase"/>
    <property type="match status" value="1"/>
</dbReference>
<dbReference type="InterPro" id="IPR037171">
    <property type="entry name" value="NagB/RpiA_transferase-like"/>
</dbReference>
<dbReference type="GO" id="GO:0005737">
    <property type="term" value="C:cytoplasm"/>
    <property type="evidence" value="ECO:0007669"/>
    <property type="project" value="TreeGrafter"/>
</dbReference>
<dbReference type="Gene3D" id="3.40.50.1360">
    <property type="match status" value="1"/>
</dbReference>
<dbReference type="PANTHER" id="PTHR11280:SF5">
    <property type="entry name" value="GLUCOSAMINE-6-PHOSPHATE ISOMERASE"/>
    <property type="match status" value="1"/>
</dbReference>
<evidence type="ECO:0000259" key="3">
    <source>
        <dbReference type="Pfam" id="PF01182"/>
    </source>
</evidence>
<feature type="domain" description="Glucosamine/galactosamine-6-phosphate isomerase" evidence="3">
    <location>
        <begin position="8"/>
        <end position="227"/>
    </location>
</feature>
<keyword evidence="1" id="KW-0378">Hydrolase</keyword>
<dbReference type="PROSITE" id="PS01161">
    <property type="entry name" value="GLC_GALNAC_ISOMERASE"/>
    <property type="match status" value="1"/>
</dbReference>
<evidence type="ECO:0000256" key="1">
    <source>
        <dbReference type="ARBA" id="ARBA00022801"/>
    </source>
</evidence>
<protein>
    <submittedName>
        <fullName evidence="4">Glucosamine-6-phosphate deaminase</fullName>
    </submittedName>
</protein>
<proteinExistence type="predicted"/>
<dbReference type="RefSeq" id="WP_053793206.1">
    <property type="nucleotide sequence ID" value="NZ_CP012649.1"/>
</dbReference>
<dbReference type="Proteomes" id="UP000275951">
    <property type="component" value="Chromosome"/>
</dbReference>
<dbReference type="GO" id="GO:0042802">
    <property type="term" value="F:identical protein binding"/>
    <property type="evidence" value="ECO:0007669"/>
    <property type="project" value="TreeGrafter"/>
</dbReference>
<dbReference type="InterPro" id="IPR006148">
    <property type="entry name" value="Glc/Gal-6P_isomerase"/>
</dbReference>
<dbReference type="Pfam" id="PF01182">
    <property type="entry name" value="Glucosamine_iso"/>
    <property type="match status" value="1"/>
</dbReference>
<dbReference type="InterPro" id="IPR004547">
    <property type="entry name" value="Glucosamine6P_isomerase"/>
</dbReference>
<evidence type="ECO:0000313" key="5">
    <source>
        <dbReference type="Proteomes" id="UP000275951"/>
    </source>
</evidence>
<dbReference type="SUPFAM" id="SSF100950">
    <property type="entry name" value="NagB/RpiA/CoA transferase-like"/>
    <property type="match status" value="1"/>
</dbReference>
<gene>
    <name evidence="4" type="ORF">EBQ10_09865</name>
</gene>